<dbReference type="RefSeq" id="WP_182596202.1">
    <property type="nucleotide sequence ID" value="NZ_JACIVA010000046.1"/>
</dbReference>
<dbReference type="CDD" id="cd11644">
    <property type="entry name" value="Precorrin-6Y-MT"/>
    <property type="match status" value="1"/>
</dbReference>
<dbReference type="Gene3D" id="3.30.950.10">
    <property type="entry name" value="Methyltransferase, Cobalt-precorrin-4 Transmethylase, Domain 2"/>
    <property type="match status" value="1"/>
</dbReference>
<organism evidence="7 8">
    <name type="scientific">Limosilactobacillus rudii</name>
    <dbReference type="NCBI Taxonomy" id="2759755"/>
    <lineage>
        <taxon>Bacteria</taxon>
        <taxon>Bacillati</taxon>
        <taxon>Bacillota</taxon>
        <taxon>Bacilli</taxon>
        <taxon>Lactobacillales</taxon>
        <taxon>Lactobacillaceae</taxon>
        <taxon>Limosilactobacillus</taxon>
    </lineage>
</organism>
<dbReference type="Pfam" id="PF00590">
    <property type="entry name" value="TP_methylase"/>
    <property type="match status" value="1"/>
</dbReference>
<dbReference type="EMBL" id="JACIVA010000046">
    <property type="protein sequence ID" value="MBB1097465.1"/>
    <property type="molecule type" value="Genomic_DNA"/>
</dbReference>
<dbReference type="GO" id="GO:0009236">
    <property type="term" value="P:cobalamin biosynthetic process"/>
    <property type="evidence" value="ECO:0007669"/>
    <property type="project" value="UniProtKB-UniPathway"/>
</dbReference>
<dbReference type="InterPro" id="IPR014776">
    <property type="entry name" value="4pyrrole_Mease_sub2"/>
</dbReference>
<dbReference type="InterPro" id="IPR050714">
    <property type="entry name" value="Cobalamin_biosynth_MTase"/>
</dbReference>
<dbReference type="InterPro" id="IPR012818">
    <property type="entry name" value="CbiE"/>
</dbReference>
<dbReference type="SUPFAM" id="SSF53790">
    <property type="entry name" value="Tetrapyrrole methylase"/>
    <property type="match status" value="1"/>
</dbReference>
<evidence type="ECO:0000259" key="6">
    <source>
        <dbReference type="Pfam" id="PF00590"/>
    </source>
</evidence>
<dbReference type="InterPro" id="IPR000878">
    <property type="entry name" value="4pyrrol_Mease"/>
</dbReference>
<evidence type="ECO:0000256" key="3">
    <source>
        <dbReference type="ARBA" id="ARBA00022603"/>
    </source>
</evidence>
<keyword evidence="5" id="KW-0949">S-adenosyl-L-methionine</keyword>
<evidence type="ECO:0000256" key="2">
    <source>
        <dbReference type="ARBA" id="ARBA00022573"/>
    </source>
</evidence>
<evidence type="ECO:0000256" key="1">
    <source>
        <dbReference type="ARBA" id="ARBA00004953"/>
    </source>
</evidence>
<proteinExistence type="predicted"/>
<dbReference type="AlphaFoldDB" id="A0A7W3ULX6"/>
<comment type="caution">
    <text evidence="7">The sequence shown here is derived from an EMBL/GenBank/DDBJ whole genome shotgun (WGS) entry which is preliminary data.</text>
</comment>
<dbReference type="GO" id="GO:0008276">
    <property type="term" value="F:protein methyltransferase activity"/>
    <property type="evidence" value="ECO:0007669"/>
    <property type="project" value="InterPro"/>
</dbReference>
<dbReference type="Proteomes" id="UP000517106">
    <property type="component" value="Unassembled WGS sequence"/>
</dbReference>
<comment type="pathway">
    <text evidence="1">Cofactor biosynthesis; adenosylcobalamin biosynthesis.</text>
</comment>
<dbReference type="InterPro" id="IPR035996">
    <property type="entry name" value="4pyrrol_Methylase_sf"/>
</dbReference>
<dbReference type="GO" id="GO:0032259">
    <property type="term" value="P:methylation"/>
    <property type="evidence" value="ECO:0007669"/>
    <property type="project" value="UniProtKB-KW"/>
</dbReference>
<sequence length="199" mass="22781">MITVLGIGPGDSRYQLQGTHEYLEQADVVIGSKRQLTIFPEVESKQMELPHLSELKQYLQANLQKNIVLLASGDPLLYGIGTWITDQIDEQKIKIVPGISSIQYMFHQLQLSMNDCYLTSSHGRKPDFDFLLQHSKVGMVTDKTLGPYEIGQEIKRRGLQRNIYVGEKLSYPDEKITKYDEQTIENRDYEMNVVIITDA</sequence>
<dbReference type="PANTHER" id="PTHR43182:SF1">
    <property type="entry name" value="COBALT-PRECORRIN-7 C(5)-METHYLTRANSFERASE"/>
    <property type="match status" value="1"/>
</dbReference>
<keyword evidence="2" id="KW-0169">Cobalamin biosynthesis</keyword>
<dbReference type="NCBIfam" id="NF004456">
    <property type="entry name" value="PRK05787.1-4"/>
    <property type="match status" value="1"/>
</dbReference>
<dbReference type="InterPro" id="IPR014777">
    <property type="entry name" value="4pyrrole_Mease_sub1"/>
</dbReference>
<keyword evidence="4 7" id="KW-0808">Transferase</keyword>
<keyword evidence="8" id="KW-1185">Reference proteome</keyword>
<evidence type="ECO:0000313" key="8">
    <source>
        <dbReference type="Proteomes" id="UP000517106"/>
    </source>
</evidence>
<protein>
    <submittedName>
        <fullName evidence="7">Cobalt-precorrin-7 (C(5))-methyltransferase</fullName>
        <ecNumber evidence="7">2.1.1.289</ecNumber>
    </submittedName>
</protein>
<reference evidence="7 8" key="1">
    <citation type="submission" date="2020-07" db="EMBL/GenBank/DDBJ databases">
        <title>Description of Limosilactobacillus balticus sp. nov., Limosilactobacillus agrestis sp. nov., Limosilactobacillus albertensis sp. nov., Limosilactobacillus rudii sp. nov., Limosilactobacillus fastidiosus sp. nov., five novel Limosilactobacillus species isolated from the vertebrate gastrointestinal tract, and proposal of 6 subspecies of Limosilactobacillus reuteri adapted to the gastrointestinal tract of specific vertebrate hosts.</title>
        <authorList>
            <person name="Li F."/>
            <person name="Cheng C."/>
            <person name="Zheng J."/>
            <person name="Quevedo R.M."/>
            <person name="Li J."/>
            <person name="Roos S."/>
            <person name="Gaenzle M.G."/>
            <person name="Walter J."/>
        </authorList>
    </citation>
    <scope>NUCLEOTIDE SEQUENCE [LARGE SCALE GENOMIC DNA]</scope>
    <source>
        <strain evidence="7 8">STM2_1</strain>
    </source>
</reference>
<name>A0A7W3ULX6_9LACO</name>
<dbReference type="EC" id="2.1.1.289" evidence="7"/>
<feature type="domain" description="Tetrapyrrole methylase" evidence="6">
    <location>
        <begin position="1"/>
        <end position="180"/>
    </location>
</feature>
<evidence type="ECO:0000313" key="7">
    <source>
        <dbReference type="EMBL" id="MBB1097465.1"/>
    </source>
</evidence>
<dbReference type="NCBIfam" id="TIGR02467">
    <property type="entry name" value="CbiE"/>
    <property type="match status" value="1"/>
</dbReference>
<evidence type="ECO:0000256" key="4">
    <source>
        <dbReference type="ARBA" id="ARBA00022679"/>
    </source>
</evidence>
<dbReference type="UniPathway" id="UPA00148"/>
<gene>
    <name evidence="7" type="ORF">H5S09_05875</name>
</gene>
<dbReference type="Gene3D" id="3.40.1010.10">
    <property type="entry name" value="Cobalt-precorrin-4 Transmethylase, Domain 1"/>
    <property type="match status" value="1"/>
</dbReference>
<accession>A0A7W3ULX6</accession>
<evidence type="ECO:0000256" key="5">
    <source>
        <dbReference type="ARBA" id="ARBA00022691"/>
    </source>
</evidence>
<dbReference type="PANTHER" id="PTHR43182">
    <property type="entry name" value="COBALT-PRECORRIN-6B C(15)-METHYLTRANSFERASE (DECARBOXYLATING)"/>
    <property type="match status" value="1"/>
</dbReference>
<keyword evidence="3 7" id="KW-0489">Methyltransferase</keyword>